<comment type="caution">
    <text evidence="1">The sequence shown here is derived from an EMBL/GenBank/DDBJ whole genome shotgun (WGS) entry which is preliminary data.</text>
</comment>
<gene>
    <name evidence="1" type="ORF">GQE99_06560</name>
</gene>
<dbReference type="Proteomes" id="UP000467322">
    <property type="component" value="Unassembled WGS sequence"/>
</dbReference>
<evidence type="ECO:0000313" key="2">
    <source>
        <dbReference type="Proteomes" id="UP000467322"/>
    </source>
</evidence>
<reference evidence="1 2" key="1">
    <citation type="submission" date="2019-12" db="EMBL/GenBank/DDBJ databases">
        <title>Maritimibacter sp. nov. sp. isolated from sea sand.</title>
        <authorList>
            <person name="Kim J."/>
            <person name="Jeong S.E."/>
            <person name="Jung H.S."/>
            <person name="Jeon C.O."/>
        </authorList>
    </citation>
    <scope>NUCLEOTIDE SEQUENCE [LARGE SCALE GENOMIC DNA]</scope>
    <source>
        <strain evidence="1 2">DP07</strain>
    </source>
</reference>
<accession>A0A845M8P5</accession>
<keyword evidence="2" id="KW-1185">Reference proteome</keyword>
<dbReference type="RefSeq" id="WP_161350784.1">
    <property type="nucleotide sequence ID" value="NZ_WTUX01000010.1"/>
</dbReference>
<organism evidence="1 2">
    <name type="scientific">Maritimibacter harenae</name>
    <dbReference type="NCBI Taxonomy" id="2606218"/>
    <lineage>
        <taxon>Bacteria</taxon>
        <taxon>Pseudomonadati</taxon>
        <taxon>Pseudomonadota</taxon>
        <taxon>Alphaproteobacteria</taxon>
        <taxon>Rhodobacterales</taxon>
        <taxon>Roseobacteraceae</taxon>
        <taxon>Maritimibacter</taxon>
    </lineage>
</organism>
<proteinExistence type="predicted"/>
<sequence length="88" mass="10045">MNIKPEWKEVGCEDPKTRLLAEIEVEGMPMHLDAIQVEGPRDEDLLLHAVNDEYDQIVSDIQFIEDAALRTAEIGGREYLIYATPYGR</sequence>
<dbReference type="AlphaFoldDB" id="A0A845M8P5"/>
<name>A0A845M8P5_9RHOB</name>
<evidence type="ECO:0000313" key="1">
    <source>
        <dbReference type="EMBL" id="MZR12681.1"/>
    </source>
</evidence>
<protein>
    <submittedName>
        <fullName evidence="1">Uncharacterized protein</fullName>
    </submittedName>
</protein>
<dbReference type="EMBL" id="WTUX01000010">
    <property type="protein sequence ID" value="MZR12681.1"/>
    <property type="molecule type" value="Genomic_DNA"/>
</dbReference>